<dbReference type="InterPro" id="IPR017871">
    <property type="entry name" value="ABC_transporter-like_CS"/>
</dbReference>
<dbReference type="Pfam" id="PF09383">
    <property type="entry name" value="NIL"/>
    <property type="match status" value="1"/>
</dbReference>
<organism evidence="9 10">
    <name type="scientific">Clostridium rhizosphaerae</name>
    <dbReference type="NCBI Taxonomy" id="2803861"/>
    <lineage>
        <taxon>Bacteria</taxon>
        <taxon>Bacillati</taxon>
        <taxon>Bacillota</taxon>
        <taxon>Clostridia</taxon>
        <taxon>Eubacteriales</taxon>
        <taxon>Clostridiaceae</taxon>
        <taxon>Clostridium</taxon>
    </lineage>
</organism>
<name>A0ABS1TD84_9CLOT</name>
<keyword evidence="2" id="KW-1003">Cell membrane</keyword>
<dbReference type="PROSITE" id="PS00211">
    <property type="entry name" value="ABC_TRANSPORTER_1"/>
    <property type="match status" value="1"/>
</dbReference>
<dbReference type="InterPro" id="IPR050086">
    <property type="entry name" value="MetN_ABC_transporter-like"/>
</dbReference>
<evidence type="ECO:0000256" key="6">
    <source>
        <dbReference type="ARBA" id="ARBA00022970"/>
    </source>
</evidence>
<dbReference type="SUPFAM" id="SSF52540">
    <property type="entry name" value="P-loop containing nucleoside triphosphate hydrolases"/>
    <property type="match status" value="1"/>
</dbReference>
<keyword evidence="4 9" id="KW-0067">ATP-binding</keyword>
<dbReference type="EMBL" id="JAESWC010000014">
    <property type="protein sequence ID" value="MBL4937320.1"/>
    <property type="molecule type" value="Genomic_DNA"/>
</dbReference>
<dbReference type="InterPro" id="IPR041701">
    <property type="entry name" value="MetN_ABC"/>
</dbReference>
<dbReference type="GO" id="GO:0005524">
    <property type="term" value="F:ATP binding"/>
    <property type="evidence" value="ECO:0007669"/>
    <property type="project" value="UniProtKB-KW"/>
</dbReference>
<keyword evidence="7" id="KW-0472">Membrane</keyword>
<dbReference type="RefSeq" id="WP_202750074.1">
    <property type="nucleotide sequence ID" value="NZ_JAESWC010000014.1"/>
</dbReference>
<dbReference type="SMART" id="SM00930">
    <property type="entry name" value="NIL"/>
    <property type="match status" value="1"/>
</dbReference>
<evidence type="ECO:0000256" key="5">
    <source>
        <dbReference type="ARBA" id="ARBA00022967"/>
    </source>
</evidence>
<dbReference type="InterPro" id="IPR003593">
    <property type="entry name" value="AAA+_ATPase"/>
</dbReference>
<dbReference type="Gene3D" id="3.40.50.300">
    <property type="entry name" value="P-loop containing nucleotide triphosphate hydrolases"/>
    <property type="match status" value="1"/>
</dbReference>
<dbReference type="PANTHER" id="PTHR43166">
    <property type="entry name" value="AMINO ACID IMPORT ATP-BINDING PROTEIN"/>
    <property type="match status" value="1"/>
</dbReference>
<reference evidence="9 10" key="1">
    <citation type="submission" date="2021-01" db="EMBL/GenBank/DDBJ databases">
        <title>Genome public.</title>
        <authorList>
            <person name="Liu C."/>
            <person name="Sun Q."/>
        </authorList>
    </citation>
    <scope>NUCLEOTIDE SEQUENCE [LARGE SCALE GENOMIC DNA]</scope>
    <source>
        <strain evidence="9 10">YIM B02515</strain>
    </source>
</reference>
<keyword evidence="1" id="KW-0813">Transport</keyword>
<evidence type="ECO:0000259" key="8">
    <source>
        <dbReference type="PROSITE" id="PS50893"/>
    </source>
</evidence>
<dbReference type="Pfam" id="PF00005">
    <property type="entry name" value="ABC_tran"/>
    <property type="match status" value="1"/>
</dbReference>
<gene>
    <name evidence="9" type="ORF">JK636_16445</name>
</gene>
<dbReference type="InterPro" id="IPR027417">
    <property type="entry name" value="P-loop_NTPase"/>
</dbReference>
<evidence type="ECO:0000256" key="1">
    <source>
        <dbReference type="ARBA" id="ARBA00022448"/>
    </source>
</evidence>
<dbReference type="PROSITE" id="PS50893">
    <property type="entry name" value="ABC_TRANSPORTER_2"/>
    <property type="match status" value="1"/>
</dbReference>
<keyword evidence="5" id="KW-1278">Translocase</keyword>
<protein>
    <submittedName>
        <fullName evidence="9">Methionine ABC transporter ATP-binding protein</fullName>
    </submittedName>
</protein>
<evidence type="ECO:0000313" key="10">
    <source>
        <dbReference type="Proteomes" id="UP000632377"/>
    </source>
</evidence>
<dbReference type="InterPro" id="IPR003439">
    <property type="entry name" value="ABC_transporter-like_ATP-bd"/>
</dbReference>
<evidence type="ECO:0000256" key="3">
    <source>
        <dbReference type="ARBA" id="ARBA00022741"/>
    </source>
</evidence>
<keyword evidence="10" id="KW-1185">Reference proteome</keyword>
<evidence type="ECO:0000256" key="4">
    <source>
        <dbReference type="ARBA" id="ARBA00022840"/>
    </source>
</evidence>
<keyword evidence="3" id="KW-0547">Nucleotide-binding</keyword>
<accession>A0ABS1TD84</accession>
<sequence length="359" mass="40427">MLWLKNVTKTYETKDHKIEAVKAVNLHVEPGKIMGIIGYSGAGKSTLIRCINLLEKPTSGEVIIDGRDLTKLSPKELRKTREKVGMIFQHFNLMKSRNVFENVAYPLKGKDLSKQQMKEKVESLLEIVGLSDKITAYPSQLSGGQKQRVAIARALANDPKLLLCDEATSALDPQTTQSILKLLKDINEKLGLTIVIITHQMEVVKEICHRAAIMEKGRIVEESNVIDIFSKPKAQVTKDFVSTVFHYDRAYEFLNKDSFIEELTEEEIVARISYIGQKAGQAFISKISRKFKVDASIIFGNIELIQETPIGNLVVKFKGSRDGIIESINYLKQNDIYVEVLKNATTSLYLYAECNRTLS</sequence>
<dbReference type="InterPro" id="IPR018449">
    <property type="entry name" value="NIL_domain"/>
</dbReference>
<feature type="domain" description="ABC transporter" evidence="8">
    <location>
        <begin position="2"/>
        <end position="241"/>
    </location>
</feature>
<dbReference type="Proteomes" id="UP000632377">
    <property type="component" value="Unassembled WGS sequence"/>
</dbReference>
<proteinExistence type="predicted"/>
<dbReference type="SMART" id="SM00382">
    <property type="entry name" value="AAA"/>
    <property type="match status" value="1"/>
</dbReference>
<comment type="caution">
    <text evidence="9">The sequence shown here is derived from an EMBL/GenBank/DDBJ whole genome shotgun (WGS) entry which is preliminary data.</text>
</comment>
<dbReference type="PANTHER" id="PTHR43166:SF30">
    <property type="entry name" value="METHIONINE IMPORT ATP-BINDING PROTEIN METN"/>
    <property type="match status" value="1"/>
</dbReference>
<dbReference type="SUPFAM" id="SSF55021">
    <property type="entry name" value="ACT-like"/>
    <property type="match status" value="1"/>
</dbReference>
<evidence type="ECO:0000256" key="7">
    <source>
        <dbReference type="ARBA" id="ARBA00023136"/>
    </source>
</evidence>
<evidence type="ECO:0000256" key="2">
    <source>
        <dbReference type="ARBA" id="ARBA00022475"/>
    </source>
</evidence>
<dbReference type="Gene3D" id="3.30.70.260">
    <property type="match status" value="1"/>
</dbReference>
<keyword evidence="6" id="KW-0029">Amino-acid transport</keyword>
<dbReference type="CDD" id="cd03258">
    <property type="entry name" value="ABC_MetN_methionine_transporter"/>
    <property type="match status" value="1"/>
</dbReference>
<dbReference type="InterPro" id="IPR045865">
    <property type="entry name" value="ACT-like_dom_sf"/>
</dbReference>
<evidence type="ECO:0000313" key="9">
    <source>
        <dbReference type="EMBL" id="MBL4937320.1"/>
    </source>
</evidence>